<dbReference type="EMBL" id="MK072507">
    <property type="protein sequence ID" value="AYV86467.1"/>
    <property type="molecule type" value="Genomic_DNA"/>
</dbReference>
<proteinExistence type="predicted"/>
<protein>
    <submittedName>
        <fullName evidence="2">Uncharacterized protein</fullName>
    </submittedName>
</protein>
<feature type="compositionally biased region" description="Basic residues" evidence="1">
    <location>
        <begin position="493"/>
        <end position="502"/>
    </location>
</feature>
<reference evidence="2" key="1">
    <citation type="submission" date="2018-10" db="EMBL/GenBank/DDBJ databases">
        <title>Hidden diversity of soil giant viruses.</title>
        <authorList>
            <person name="Schulz F."/>
            <person name="Alteio L."/>
            <person name="Goudeau D."/>
            <person name="Ryan E.M."/>
            <person name="Malmstrom R.R."/>
            <person name="Blanchard J."/>
            <person name="Woyke T."/>
        </authorList>
    </citation>
    <scope>NUCLEOTIDE SEQUENCE</scope>
    <source>
        <strain evidence="2">SYV1</strain>
    </source>
</reference>
<gene>
    <name evidence="2" type="ORF">Sylvanvirus1_63</name>
</gene>
<sequence length="814" mass="94840">MTDSEIKTTDALIPGSTGSRHDFIDLSEYGRWSTSKHEKWFYEDKLRNTIRRDLLLDYLAVHGTRLGYRPDMVQYDHFDPRMEFSSFIQAQRIPFMNRVLNALIKRLQDKFPQGPPLAISNTWDLTTLPTHLASRWMVDIRAPQDSDSSNSSHSRSSNSSMSFDPQYFASTKLAMIIGIPIIVSPVLLVPEKNWACAPDYLVRSDVLPYLFTRFDDLHVMPSIHMGARKVGLINCHYVTVQARFLSLHFMGQEGVNLFTLQNVGNVLLYKMISYYQNVVLERVQGYRSEWAFLIGRSCQWSKPEYELEQEIEDVGETEEAEDMNDPDNVNQSLDKSLELSSNDLDVRMNETDISIQRPKVLDALYTAGHIYCKEIERDGSNKQLIEKCIQKHSESVGQSIEWWNFLYSRESFQVTLTGDRPSDARLYPNMKNMESFPWQNTKKTLAKQYHEITQLWMAGVNYRDTCFRYHLYHLQDPQAVSTMIRIFQDAHARTRKKPKKKKKEEGQGSHESLEIESLNDSSHELIDITIPAPLSKRLKTMIQLVEINQKDQSSMISNSISSITHNTRMSPSYRPDKIQNRLFNWATRRKVTFYFDFETTESLYDSFSEFPFKSSQSFIAMIGSVIQHPITKEYEYRCFSVDHLTSAEELRILQEWFEYCRQTCELHNVDIQDEKEVAFVHWSQAEKKFLWTNRQSAANRHCPESRTWPTLPFIDMMQVIQEEPFCIQGCYNFKLKHFTKAMKKQGFATVDWPSSQCDSGLNAMTALFLCDRDAIEKGITMMEIPLMKEIVAYNRIDCISMAENVEWLISQVEN</sequence>
<evidence type="ECO:0000256" key="1">
    <source>
        <dbReference type="SAM" id="MobiDB-lite"/>
    </source>
</evidence>
<feature type="region of interest" description="Disordered" evidence="1">
    <location>
        <begin position="491"/>
        <end position="516"/>
    </location>
</feature>
<name>A0A3G5AGZ9_9VIRU</name>
<evidence type="ECO:0000313" key="2">
    <source>
        <dbReference type="EMBL" id="AYV86467.1"/>
    </source>
</evidence>
<accession>A0A3G5AGZ9</accession>
<feature type="compositionally biased region" description="Basic and acidic residues" evidence="1">
    <location>
        <begin position="503"/>
        <end position="513"/>
    </location>
</feature>
<organism evidence="2">
    <name type="scientific">Sylvanvirus sp</name>
    <dbReference type="NCBI Taxonomy" id="2487774"/>
    <lineage>
        <taxon>Viruses</taxon>
    </lineage>
</organism>